<name>A0ABU7DRU1_9TELE</name>
<sequence length="73" mass="8207">MRLYIKKPVWCEGCSSKSRSLNSRLHVMMPFNVQRSGILAGDTNSLKEKSIKPKKERVKEAAGLVSRVMSLAE</sequence>
<protein>
    <submittedName>
        <fullName evidence="1">Uncharacterized protein</fullName>
    </submittedName>
</protein>
<organism evidence="1 2">
    <name type="scientific">Characodon lateralis</name>
    <dbReference type="NCBI Taxonomy" id="208331"/>
    <lineage>
        <taxon>Eukaryota</taxon>
        <taxon>Metazoa</taxon>
        <taxon>Chordata</taxon>
        <taxon>Craniata</taxon>
        <taxon>Vertebrata</taxon>
        <taxon>Euteleostomi</taxon>
        <taxon>Actinopterygii</taxon>
        <taxon>Neopterygii</taxon>
        <taxon>Teleostei</taxon>
        <taxon>Neoteleostei</taxon>
        <taxon>Acanthomorphata</taxon>
        <taxon>Ovalentaria</taxon>
        <taxon>Atherinomorphae</taxon>
        <taxon>Cyprinodontiformes</taxon>
        <taxon>Goodeidae</taxon>
        <taxon>Characodon</taxon>
    </lineage>
</organism>
<evidence type="ECO:0000313" key="1">
    <source>
        <dbReference type="EMBL" id="MED6277135.1"/>
    </source>
</evidence>
<proteinExistence type="predicted"/>
<evidence type="ECO:0000313" key="2">
    <source>
        <dbReference type="Proteomes" id="UP001352852"/>
    </source>
</evidence>
<gene>
    <name evidence="1" type="ORF">CHARACLAT_010236</name>
</gene>
<comment type="caution">
    <text evidence="1">The sequence shown here is derived from an EMBL/GenBank/DDBJ whole genome shotgun (WGS) entry which is preliminary data.</text>
</comment>
<dbReference type="EMBL" id="JAHUTJ010033439">
    <property type="protein sequence ID" value="MED6277135.1"/>
    <property type="molecule type" value="Genomic_DNA"/>
</dbReference>
<keyword evidence="2" id="KW-1185">Reference proteome</keyword>
<reference evidence="1 2" key="1">
    <citation type="submission" date="2021-06" db="EMBL/GenBank/DDBJ databases">
        <authorList>
            <person name="Palmer J.M."/>
        </authorList>
    </citation>
    <scope>NUCLEOTIDE SEQUENCE [LARGE SCALE GENOMIC DNA]</scope>
    <source>
        <strain evidence="1 2">CL_MEX2019</strain>
        <tissue evidence="1">Muscle</tissue>
    </source>
</reference>
<dbReference type="Proteomes" id="UP001352852">
    <property type="component" value="Unassembled WGS sequence"/>
</dbReference>
<accession>A0ABU7DRU1</accession>